<reference evidence="1" key="1">
    <citation type="submission" date="2017-12" db="EMBL/GenBank/DDBJ databases">
        <title>FDA dAtabase for Regulatory Grade micrObial Sequences (FDA-ARGOS): Supporting development and validation of Infectious Disease Dx tests.</title>
        <authorList>
            <person name="Kerrigan L."/>
            <person name="Tallon L.J."/>
            <person name="Sadzewicz L."/>
            <person name="Sengamalay N."/>
            <person name="Ott S."/>
            <person name="Godinez A."/>
            <person name="Nagaraj S."/>
            <person name="Vavikolanu K."/>
            <person name="Vyas G."/>
            <person name="Nadendla S."/>
            <person name="Aluvathingal J."/>
            <person name="Sichtig H."/>
        </authorList>
    </citation>
    <scope>NUCLEOTIDE SEQUENCE [LARGE SCALE GENOMIC DNA]</scope>
    <source>
        <strain evidence="1">FDAARGOS_200</strain>
    </source>
</reference>
<dbReference type="Proteomes" id="UP000192511">
    <property type="component" value="Unassembled WGS sequence"/>
</dbReference>
<dbReference type="EMBL" id="NBTX02000004">
    <property type="protein sequence ID" value="PNL60229.1"/>
    <property type="molecule type" value="Genomic_DNA"/>
</dbReference>
<protein>
    <submittedName>
        <fullName evidence="1">Uncharacterized protein</fullName>
    </submittedName>
</protein>
<evidence type="ECO:0000313" key="1">
    <source>
        <dbReference type="EMBL" id="PNL60229.1"/>
    </source>
</evidence>
<accession>A0AAX0WT25</accession>
<organism evidence="1 2">
    <name type="scientific">Legionella anisa</name>
    <dbReference type="NCBI Taxonomy" id="28082"/>
    <lineage>
        <taxon>Bacteria</taxon>
        <taxon>Pseudomonadati</taxon>
        <taxon>Pseudomonadota</taxon>
        <taxon>Gammaproteobacteria</taxon>
        <taxon>Legionellales</taxon>
        <taxon>Legionellaceae</taxon>
        <taxon>Legionella</taxon>
    </lineage>
</organism>
<comment type="caution">
    <text evidence="1">The sequence shown here is derived from an EMBL/GenBank/DDBJ whole genome shotgun (WGS) entry which is preliminary data.</text>
</comment>
<proteinExistence type="predicted"/>
<evidence type="ECO:0000313" key="2">
    <source>
        <dbReference type="Proteomes" id="UP000192511"/>
    </source>
</evidence>
<sequence>MRIIMLLEQLATTVHHKIELDTFLKDESSTIQKAFSYNDATYLKSNLNGDITLADRTTIFEI</sequence>
<gene>
    <name evidence="1" type="ORF">A6J39_002845</name>
</gene>
<dbReference type="RefSeq" id="WP_019233973.1">
    <property type="nucleotide sequence ID" value="NZ_CAAAHR010000005.1"/>
</dbReference>
<keyword evidence="2" id="KW-1185">Reference proteome</keyword>
<dbReference type="GeneID" id="98064599"/>
<name>A0AAX0WT25_9GAMM</name>
<dbReference type="AlphaFoldDB" id="A0AAX0WT25"/>